<dbReference type="AlphaFoldDB" id="K1RLW2"/>
<organism evidence="1">
    <name type="scientific">human gut metagenome</name>
    <dbReference type="NCBI Taxonomy" id="408170"/>
    <lineage>
        <taxon>unclassified sequences</taxon>
        <taxon>metagenomes</taxon>
        <taxon>organismal metagenomes</taxon>
    </lineage>
</organism>
<proteinExistence type="predicted"/>
<name>K1RLW2_9ZZZZ</name>
<evidence type="ECO:0000313" key="1">
    <source>
        <dbReference type="EMBL" id="EKC49572.1"/>
    </source>
</evidence>
<protein>
    <submittedName>
        <fullName evidence="1">Uncharacterized protein</fullName>
    </submittedName>
</protein>
<dbReference type="EMBL" id="AJWY01012574">
    <property type="protein sequence ID" value="EKC49572.1"/>
    <property type="molecule type" value="Genomic_DNA"/>
</dbReference>
<comment type="caution">
    <text evidence="1">The sequence shown here is derived from an EMBL/GenBank/DDBJ whole genome shotgun (WGS) entry which is preliminary data.</text>
</comment>
<sequence>WLSPSASSSGNYLSSLTAEIAGAGFEFIIAADVEFPQFSRIGLDAIGESVTNENRYLDLIDIVNKTAAAADSNNSEMWIEISAAEMFDGTCEVFQPILLDTEKIVLEINVEDFKSVVKCGDENIDFSSMSAGEKAEKVCDIAETYIYKTSFIPELPENH</sequence>
<feature type="non-terminal residue" evidence="1">
    <location>
        <position position="1"/>
    </location>
</feature>
<reference evidence="1" key="1">
    <citation type="journal article" date="2013" name="Environ. Microbiol.">
        <title>Microbiota from the distal guts of lean and obese adolescents exhibit partial functional redundancy besides clear differences in community structure.</title>
        <authorList>
            <person name="Ferrer M."/>
            <person name="Ruiz A."/>
            <person name="Lanza F."/>
            <person name="Haange S.B."/>
            <person name="Oberbach A."/>
            <person name="Till H."/>
            <person name="Bargiela R."/>
            <person name="Campoy C."/>
            <person name="Segura M.T."/>
            <person name="Richter M."/>
            <person name="von Bergen M."/>
            <person name="Seifert J."/>
            <person name="Suarez A."/>
        </authorList>
    </citation>
    <scope>NUCLEOTIDE SEQUENCE</scope>
</reference>
<accession>K1RLW2</accession>
<gene>
    <name evidence="1" type="ORF">LEA_18330</name>
</gene>